<dbReference type="GO" id="GO:0016787">
    <property type="term" value="F:hydrolase activity"/>
    <property type="evidence" value="ECO:0007669"/>
    <property type="project" value="UniProtKB-KW"/>
</dbReference>
<dbReference type="InterPro" id="IPR029058">
    <property type="entry name" value="AB_hydrolase_fold"/>
</dbReference>
<dbReference type="InterPro" id="IPR049492">
    <property type="entry name" value="BD-FAE-like_dom"/>
</dbReference>
<dbReference type="Proteomes" id="UP000000466">
    <property type="component" value="Chromosome"/>
</dbReference>
<dbReference type="InterPro" id="IPR050300">
    <property type="entry name" value="GDXG_lipolytic_enzyme"/>
</dbReference>
<dbReference type="STRING" id="1117647.M5M_10275"/>
<proteinExistence type="predicted"/>
<dbReference type="KEGG" id="saga:M5M_10275"/>
<evidence type="ECO:0000259" key="3">
    <source>
        <dbReference type="Pfam" id="PF20434"/>
    </source>
</evidence>
<dbReference type="EMBL" id="CP003746">
    <property type="protein sequence ID" value="AFU99236.1"/>
    <property type="molecule type" value="Genomic_DNA"/>
</dbReference>
<evidence type="ECO:0000313" key="5">
    <source>
        <dbReference type="Proteomes" id="UP000000466"/>
    </source>
</evidence>
<dbReference type="HOGENOM" id="CLU_012494_4_0_6"/>
<name>K4KJS7_SIMAS</name>
<dbReference type="AlphaFoldDB" id="K4KJS7"/>
<dbReference type="OrthoDB" id="9771666at2"/>
<dbReference type="Pfam" id="PF20434">
    <property type="entry name" value="BD-FAE"/>
    <property type="match status" value="1"/>
</dbReference>
<dbReference type="RefSeq" id="WP_015047400.1">
    <property type="nucleotide sequence ID" value="NC_018868.3"/>
</dbReference>
<evidence type="ECO:0000313" key="4">
    <source>
        <dbReference type="EMBL" id="AFU99236.1"/>
    </source>
</evidence>
<accession>K4KJS7</accession>
<feature type="domain" description="BD-FAE-like" evidence="3">
    <location>
        <begin position="74"/>
        <end position="260"/>
    </location>
</feature>
<sequence>MLKRPINRRRVGVGLLLGCLMAEAALGSYSLSTAFEKHRADYPFIVPVTLQARSELRHWPAQIYASPDGEPLHMDVFAPEDAGSYSGVLLVHGGGWQSGTRALLAPLAQALAARGHVTATMDYRLSARAPFPAQVHDVYAALAYLRAHAVTYGLDGQRLALAGASAGGQLAALAGLAVSESELNPAQVAAPAAIINIDGLWDFTDPLALPYENDPSRARTAAGLYLGGRFEQQSARWQQASPLTHLHANAPPILVFTGSAPRFSAGVARLQAQALRIQLSVTRESVAGPHSFWLFEPWFSPMVQCIEQFLSQQVSPLPAKTFSEN</sequence>
<keyword evidence="5" id="KW-1185">Reference proteome</keyword>
<evidence type="ECO:0000256" key="2">
    <source>
        <dbReference type="SAM" id="SignalP"/>
    </source>
</evidence>
<keyword evidence="2" id="KW-0732">Signal</keyword>
<feature type="chain" id="PRO_5003879834" evidence="2">
    <location>
        <begin position="25"/>
        <end position="325"/>
    </location>
</feature>
<dbReference type="PANTHER" id="PTHR48081">
    <property type="entry name" value="AB HYDROLASE SUPERFAMILY PROTEIN C4A8.06C"/>
    <property type="match status" value="1"/>
</dbReference>
<feature type="signal peptide" evidence="2">
    <location>
        <begin position="1"/>
        <end position="24"/>
    </location>
</feature>
<protein>
    <submittedName>
        <fullName evidence="4">Esterase/lipase-like protein</fullName>
    </submittedName>
</protein>
<evidence type="ECO:0000256" key="1">
    <source>
        <dbReference type="ARBA" id="ARBA00022801"/>
    </source>
</evidence>
<dbReference type="eggNOG" id="COG0657">
    <property type="taxonomic scope" value="Bacteria"/>
</dbReference>
<keyword evidence="1" id="KW-0378">Hydrolase</keyword>
<gene>
    <name evidence="4" type="ordered locus">M5M_10275</name>
</gene>
<organism evidence="4 5">
    <name type="scientific">Simiduia agarivorans (strain DSM 21679 / JCM 13881 / BCRC 17597 / SA1)</name>
    <dbReference type="NCBI Taxonomy" id="1117647"/>
    <lineage>
        <taxon>Bacteria</taxon>
        <taxon>Pseudomonadati</taxon>
        <taxon>Pseudomonadota</taxon>
        <taxon>Gammaproteobacteria</taxon>
        <taxon>Cellvibrionales</taxon>
        <taxon>Cellvibrionaceae</taxon>
        <taxon>Simiduia</taxon>
    </lineage>
</organism>
<reference evidence="4 5" key="1">
    <citation type="journal article" date="2013" name="Genome Announc.">
        <title>Complete genome sequence of Simiduia agarivorans SA1(T), a marine bacterium able to degrade a variety of polysaccharides.</title>
        <authorList>
            <person name="Lin S.Y."/>
            <person name="Shieh W.Y."/>
            <person name="Chen J.S."/>
            <person name="Tang S.L."/>
        </authorList>
    </citation>
    <scope>NUCLEOTIDE SEQUENCE [LARGE SCALE GENOMIC DNA]</scope>
    <source>
        <strain evidence="5">DSM 21679 / JCM 13881 / BCRC 17597 / SA1</strain>
    </source>
</reference>
<dbReference type="SUPFAM" id="SSF53474">
    <property type="entry name" value="alpha/beta-Hydrolases"/>
    <property type="match status" value="1"/>
</dbReference>
<dbReference type="Gene3D" id="3.40.50.1820">
    <property type="entry name" value="alpha/beta hydrolase"/>
    <property type="match status" value="1"/>
</dbReference>